<dbReference type="AlphaFoldDB" id="A0ABD0J5V1"/>
<accession>A0ABD0J5V1</accession>
<dbReference type="Proteomes" id="UP001519460">
    <property type="component" value="Unassembled WGS sequence"/>
</dbReference>
<evidence type="ECO:0000313" key="3">
    <source>
        <dbReference type="Proteomes" id="UP001519460"/>
    </source>
</evidence>
<dbReference type="InterPro" id="IPR018289">
    <property type="entry name" value="MULE_transposase_dom"/>
</dbReference>
<protein>
    <recommendedName>
        <fullName evidence="1">MULE transposase domain-containing protein</fullName>
    </recommendedName>
</protein>
<feature type="domain" description="MULE transposase" evidence="1">
    <location>
        <begin position="2"/>
        <end position="69"/>
    </location>
</feature>
<dbReference type="PANTHER" id="PTHR33977:SF1">
    <property type="entry name" value="ZINC ION BINDING PROTEIN"/>
    <property type="match status" value="1"/>
</dbReference>
<organism evidence="2 3">
    <name type="scientific">Batillaria attramentaria</name>
    <dbReference type="NCBI Taxonomy" id="370345"/>
    <lineage>
        <taxon>Eukaryota</taxon>
        <taxon>Metazoa</taxon>
        <taxon>Spiralia</taxon>
        <taxon>Lophotrochozoa</taxon>
        <taxon>Mollusca</taxon>
        <taxon>Gastropoda</taxon>
        <taxon>Caenogastropoda</taxon>
        <taxon>Sorbeoconcha</taxon>
        <taxon>Cerithioidea</taxon>
        <taxon>Batillariidae</taxon>
        <taxon>Batillaria</taxon>
    </lineage>
</organism>
<dbReference type="EMBL" id="JACVVK020000646">
    <property type="protein sequence ID" value="KAK7460748.1"/>
    <property type="molecule type" value="Genomic_DNA"/>
</dbReference>
<proteinExistence type="predicted"/>
<name>A0ABD0J5V1_9CAEN</name>
<evidence type="ECO:0000259" key="1">
    <source>
        <dbReference type="Pfam" id="PF10551"/>
    </source>
</evidence>
<dbReference type="PANTHER" id="PTHR33977">
    <property type="entry name" value="ZINC ION BINDING PROTEIN"/>
    <property type="match status" value="1"/>
</dbReference>
<reference evidence="2 3" key="1">
    <citation type="journal article" date="2023" name="Sci. Data">
        <title>Genome assembly of the Korean intertidal mud-creeper Batillaria attramentaria.</title>
        <authorList>
            <person name="Patra A.K."/>
            <person name="Ho P.T."/>
            <person name="Jun S."/>
            <person name="Lee S.J."/>
            <person name="Kim Y."/>
            <person name="Won Y.J."/>
        </authorList>
    </citation>
    <scope>NUCLEOTIDE SEQUENCE [LARGE SCALE GENOMIC DNA]</scope>
    <source>
        <strain evidence="2">Wonlab-2016</strain>
    </source>
</reference>
<gene>
    <name evidence="2" type="ORF">BaRGS_00038826</name>
</gene>
<keyword evidence="3" id="KW-1185">Reference proteome</keyword>
<dbReference type="Pfam" id="PF10551">
    <property type="entry name" value="MULE"/>
    <property type="match status" value="1"/>
</dbReference>
<comment type="caution">
    <text evidence="2">The sequence shown here is derived from an EMBL/GenBank/DDBJ whole genome shotgun (WGS) entry which is preliminary data.</text>
</comment>
<evidence type="ECO:0000313" key="2">
    <source>
        <dbReference type="EMBL" id="KAK7460748.1"/>
    </source>
</evidence>
<sequence>MIFIDSTHKTTQYDFQLITVLVLDDYREAVPVAWAISNKEDQETLTVFFDSVKAACGKDIATDIFMSDLAQNFWCFTFSKPAKRLYCSWHVDQAWRRQISMLIGSQDAQCTTYLYLKSLETMTDEAEFRQNLQQVLDYLNEVSQPFLNYFLETFVTGDKLCLWAGWSRIGSLANTNLYMFAEAFHRVLKDVYFGRRQNRRVDHLLHILLKLRQGQGSRGMDKRRERKN</sequence>